<keyword evidence="1" id="KW-0812">Transmembrane</keyword>
<dbReference type="EMBL" id="BK015221">
    <property type="protein sequence ID" value="DAD96615.1"/>
    <property type="molecule type" value="Genomic_DNA"/>
</dbReference>
<protein>
    <submittedName>
        <fullName evidence="2">Hemolysin XhlA</fullName>
    </submittedName>
</protein>
<proteinExistence type="predicted"/>
<evidence type="ECO:0000256" key="1">
    <source>
        <dbReference type="SAM" id="Phobius"/>
    </source>
</evidence>
<keyword evidence="1" id="KW-1133">Transmembrane helix</keyword>
<feature type="transmembrane region" description="Helical" evidence="1">
    <location>
        <begin position="38"/>
        <end position="63"/>
    </location>
</feature>
<name>A0A8S5NQH1_9CAUD</name>
<sequence>MDEKVKELEKRIFKLEMDVYVYNDLLKKLRFEIHKLKMYILGFNFLIVLFIICWVINFIYQIINYFWGK</sequence>
<evidence type="ECO:0000313" key="2">
    <source>
        <dbReference type="EMBL" id="DAD96615.1"/>
    </source>
</evidence>
<keyword evidence="1" id="KW-0472">Membrane</keyword>
<accession>A0A8S5NQH1</accession>
<reference evidence="2" key="1">
    <citation type="journal article" date="2021" name="Proc. Natl. Acad. Sci. U.S.A.">
        <title>A Catalog of Tens of Thousands of Viruses from Human Metagenomes Reveals Hidden Associations with Chronic Diseases.</title>
        <authorList>
            <person name="Tisza M.J."/>
            <person name="Buck C.B."/>
        </authorList>
    </citation>
    <scope>NUCLEOTIDE SEQUENCE</scope>
    <source>
        <strain evidence="2">CtSP74</strain>
    </source>
</reference>
<organism evidence="2">
    <name type="scientific">Siphoviridae sp. ctSP74</name>
    <dbReference type="NCBI Taxonomy" id="2826343"/>
    <lineage>
        <taxon>Viruses</taxon>
        <taxon>Duplodnaviria</taxon>
        <taxon>Heunggongvirae</taxon>
        <taxon>Uroviricota</taxon>
        <taxon>Caudoviricetes</taxon>
    </lineage>
</organism>